<organism evidence="1 2">
    <name type="scientific">Fragilariopsis cylindrus CCMP1102</name>
    <dbReference type="NCBI Taxonomy" id="635003"/>
    <lineage>
        <taxon>Eukaryota</taxon>
        <taxon>Sar</taxon>
        <taxon>Stramenopiles</taxon>
        <taxon>Ochrophyta</taxon>
        <taxon>Bacillariophyta</taxon>
        <taxon>Bacillariophyceae</taxon>
        <taxon>Bacillariophycidae</taxon>
        <taxon>Bacillariales</taxon>
        <taxon>Bacillariaceae</taxon>
        <taxon>Fragilariopsis</taxon>
    </lineage>
</organism>
<gene>
    <name evidence="1" type="ORF">FRACYDRAFT_163599</name>
</gene>
<dbReference type="OrthoDB" id="44291at2759"/>
<evidence type="ECO:0000313" key="2">
    <source>
        <dbReference type="Proteomes" id="UP000095751"/>
    </source>
</evidence>
<keyword evidence="2" id="KW-1185">Reference proteome</keyword>
<feature type="non-terminal residue" evidence="1">
    <location>
        <position position="1"/>
    </location>
</feature>
<sequence>VTSHGNIRIPLRPDLSQGSVDYIHKLVESYGEGERCMHCNLYRSEKPGILQGIMENKNVVPVNTVHGSCPPDVMTRGSVAWAAGDAGGPDFFIDGYPEPAKWWGTQHTNFGTIEEEDSLKILDFIFTLPTTAEDGMDFLKESIHFDLR</sequence>
<dbReference type="AlphaFoldDB" id="A0A1E7ESK1"/>
<dbReference type="InParanoid" id="A0A1E7ESK1"/>
<dbReference type="EMBL" id="KV784378">
    <property type="protein sequence ID" value="OEU08990.1"/>
    <property type="molecule type" value="Genomic_DNA"/>
</dbReference>
<dbReference type="KEGG" id="fcy:FRACYDRAFT_163599"/>
<proteinExistence type="predicted"/>
<accession>A0A1E7ESK1</accession>
<name>A0A1E7ESK1_9STRA</name>
<dbReference type="InterPro" id="IPR029000">
    <property type="entry name" value="Cyclophilin-like_dom_sf"/>
</dbReference>
<dbReference type="PANTHER" id="PTHR46873:SF1">
    <property type="entry name" value="EXPRESSED PROTEIN"/>
    <property type="match status" value="1"/>
</dbReference>
<protein>
    <submittedName>
        <fullName evidence="1">Uncharacterized protein</fullName>
    </submittedName>
</protein>
<reference evidence="1 2" key="1">
    <citation type="submission" date="2016-09" db="EMBL/GenBank/DDBJ databases">
        <title>Extensive genetic diversity and differential bi-allelic expression allows diatom success in the polar Southern Ocean.</title>
        <authorList>
            <consortium name="DOE Joint Genome Institute"/>
            <person name="Mock T."/>
            <person name="Otillar R.P."/>
            <person name="Strauss J."/>
            <person name="Dupont C."/>
            <person name="Frickenhaus S."/>
            <person name="Maumus F."/>
            <person name="Mcmullan M."/>
            <person name="Sanges R."/>
            <person name="Schmutz J."/>
            <person name="Toseland A."/>
            <person name="Valas R."/>
            <person name="Veluchamy A."/>
            <person name="Ward B.J."/>
            <person name="Allen A."/>
            <person name="Barry K."/>
            <person name="Falciatore A."/>
            <person name="Ferrante M."/>
            <person name="Fortunato A.E."/>
            <person name="Gloeckner G."/>
            <person name="Gruber A."/>
            <person name="Hipkin R."/>
            <person name="Janech M."/>
            <person name="Kroth P."/>
            <person name="Leese F."/>
            <person name="Lindquist E."/>
            <person name="Lyon B.R."/>
            <person name="Martin J."/>
            <person name="Mayer C."/>
            <person name="Parker M."/>
            <person name="Quesneville H."/>
            <person name="Raymond J."/>
            <person name="Uhlig C."/>
            <person name="Valentin K.U."/>
            <person name="Worden A.Z."/>
            <person name="Armbrust E.V."/>
            <person name="Bowler C."/>
            <person name="Green B."/>
            <person name="Moulton V."/>
            <person name="Van Oosterhout C."/>
            <person name="Grigoriev I."/>
        </authorList>
    </citation>
    <scope>NUCLEOTIDE SEQUENCE [LARGE SCALE GENOMIC DNA]</scope>
    <source>
        <strain evidence="1 2">CCMP1102</strain>
    </source>
</reference>
<dbReference type="Proteomes" id="UP000095751">
    <property type="component" value="Unassembled WGS sequence"/>
</dbReference>
<feature type="non-terminal residue" evidence="1">
    <location>
        <position position="148"/>
    </location>
</feature>
<dbReference type="SUPFAM" id="SSF50891">
    <property type="entry name" value="Cyclophilin-like"/>
    <property type="match status" value="1"/>
</dbReference>
<dbReference type="PANTHER" id="PTHR46873">
    <property type="entry name" value="EXPRESSED PROTEIN"/>
    <property type="match status" value="1"/>
</dbReference>
<evidence type="ECO:0000313" key="1">
    <source>
        <dbReference type="EMBL" id="OEU08990.1"/>
    </source>
</evidence>